<sequence length="142" mass="16030">MMQPKKVWIYFPFLLFSTITVAETLSIEKNLSSTQKWGLVQSGTACIEHYRFKPTTNEVFISSNQEIVTGTYHFIEAGNHFELPAIVISFETDNQKADCANNATNQAGTSTTNFLKRVSDKKIFFCNDSLGKQCSVYLVPEK</sequence>
<keyword evidence="2" id="KW-1185">Reference proteome</keyword>
<accession>A0A6G8RRJ5</accession>
<dbReference type="KEGG" id="asha:G8E00_00305"/>
<protein>
    <submittedName>
        <fullName evidence="1">Uncharacterized protein</fullName>
    </submittedName>
</protein>
<evidence type="ECO:0000313" key="2">
    <source>
        <dbReference type="Proteomes" id="UP000502297"/>
    </source>
</evidence>
<dbReference type="AlphaFoldDB" id="A0A6G8RRJ5"/>
<dbReference type="RefSeq" id="WP_166221235.1">
    <property type="nucleotide sequence ID" value="NZ_CP049801.1"/>
</dbReference>
<organism evidence="1 2">
    <name type="scientific">Acinetobacter shaoyimingii</name>
    <dbReference type="NCBI Taxonomy" id="2715164"/>
    <lineage>
        <taxon>Bacteria</taxon>
        <taxon>Pseudomonadati</taxon>
        <taxon>Pseudomonadota</taxon>
        <taxon>Gammaproteobacteria</taxon>
        <taxon>Moraxellales</taxon>
        <taxon>Moraxellaceae</taxon>
        <taxon>Acinetobacter</taxon>
    </lineage>
</organism>
<dbReference type="EMBL" id="CP049801">
    <property type="protein sequence ID" value="QIO04505.1"/>
    <property type="molecule type" value="Genomic_DNA"/>
</dbReference>
<dbReference type="Proteomes" id="UP000502297">
    <property type="component" value="Chromosome"/>
</dbReference>
<evidence type="ECO:0000313" key="1">
    <source>
        <dbReference type="EMBL" id="QIO04505.1"/>
    </source>
</evidence>
<reference evidence="1 2" key="1">
    <citation type="submission" date="2020-03" db="EMBL/GenBank/DDBJ databases">
        <authorList>
            <person name="Zhu W."/>
        </authorList>
    </citation>
    <scope>NUCLEOTIDE SEQUENCE [LARGE SCALE GENOMIC DNA]</scope>
    <source>
        <strain evidence="1 2">323-1</strain>
    </source>
</reference>
<name>A0A6G8RRJ5_9GAMM</name>
<gene>
    <name evidence="1" type="ORF">G8E00_00305</name>
</gene>
<proteinExistence type="predicted"/>